<reference evidence="1" key="5">
    <citation type="journal article" date="2021" name="G3 (Bethesda)">
        <title>Aegilops tauschii genome assembly Aet v5.0 features greater sequence contiguity and improved annotation.</title>
        <authorList>
            <person name="Wang L."/>
            <person name="Zhu T."/>
            <person name="Rodriguez J.C."/>
            <person name="Deal K.R."/>
            <person name="Dubcovsky J."/>
            <person name="McGuire P.E."/>
            <person name="Lux T."/>
            <person name="Spannagl M."/>
            <person name="Mayer K.F.X."/>
            <person name="Baldrich P."/>
            <person name="Meyers B.C."/>
            <person name="Huo N."/>
            <person name="Gu Y.Q."/>
            <person name="Zhou H."/>
            <person name="Devos K.M."/>
            <person name="Bennetzen J.L."/>
            <person name="Unver T."/>
            <person name="Budak H."/>
            <person name="Gulick P.J."/>
            <person name="Galiba G."/>
            <person name="Kalapos B."/>
            <person name="Nelson D.R."/>
            <person name="Li P."/>
            <person name="You F.M."/>
            <person name="Luo M.C."/>
            <person name="Dvorak J."/>
        </authorList>
    </citation>
    <scope>NUCLEOTIDE SEQUENCE [LARGE SCALE GENOMIC DNA]</scope>
    <source>
        <strain evidence="1">cv. AL8/78</strain>
    </source>
</reference>
<accession>A0A453LNI4</accession>
<evidence type="ECO:0000313" key="2">
    <source>
        <dbReference type="Proteomes" id="UP000015105"/>
    </source>
</evidence>
<organism evidence="1 2">
    <name type="scientific">Aegilops tauschii subsp. strangulata</name>
    <name type="common">Goatgrass</name>
    <dbReference type="NCBI Taxonomy" id="200361"/>
    <lineage>
        <taxon>Eukaryota</taxon>
        <taxon>Viridiplantae</taxon>
        <taxon>Streptophyta</taxon>
        <taxon>Embryophyta</taxon>
        <taxon>Tracheophyta</taxon>
        <taxon>Spermatophyta</taxon>
        <taxon>Magnoliopsida</taxon>
        <taxon>Liliopsida</taxon>
        <taxon>Poales</taxon>
        <taxon>Poaceae</taxon>
        <taxon>BOP clade</taxon>
        <taxon>Pooideae</taxon>
        <taxon>Triticodae</taxon>
        <taxon>Triticeae</taxon>
        <taxon>Triticinae</taxon>
        <taxon>Aegilops</taxon>
    </lineage>
</organism>
<dbReference type="EnsemblPlants" id="AET5Gv20860400.30">
    <property type="protein sequence ID" value="AET5Gv20860400.30"/>
    <property type="gene ID" value="AET5Gv20860400"/>
</dbReference>
<reference evidence="2" key="1">
    <citation type="journal article" date="2014" name="Science">
        <title>Ancient hybridizations among the ancestral genomes of bread wheat.</title>
        <authorList>
            <consortium name="International Wheat Genome Sequencing Consortium,"/>
            <person name="Marcussen T."/>
            <person name="Sandve S.R."/>
            <person name="Heier L."/>
            <person name="Spannagl M."/>
            <person name="Pfeifer M."/>
            <person name="Jakobsen K.S."/>
            <person name="Wulff B.B."/>
            <person name="Steuernagel B."/>
            <person name="Mayer K.F."/>
            <person name="Olsen O.A."/>
        </authorList>
    </citation>
    <scope>NUCLEOTIDE SEQUENCE [LARGE SCALE GENOMIC DNA]</scope>
    <source>
        <strain evidence="2">cv. AL8/78</strain>
    </source>
</reference>
<evidence type="ECO:0000313" key="1">
    <source>
        <dbReference type="EnsemblPlants" id="AET5Gv20860400.30"/>
    </source>
</evidence>
<dbReference type="RefSeq" id="XP_073354253.1">
    <property type="nucleotide sequence ID" value="XM_073498152.1"/>
</dbReference>
<dbReference type="PANTHER" id="PTHR34211:SF3">
    <property type="entry name" value="CALCINEURIN-LIKE METALLO-PHOSPHOESTERASE SUPERFAMILY PROTEIN"/>
    <property type="match status" value="1"/>
</dbReference>
<sequence length="140" mass="15875">MAQKKPEMLTIVQNCAVISIACCVFYSHCSNRTLSRDQSFDRRTASLVAFSLWRKQNEDKRLISKQLPMHKLKGQICSSWFAPVGSASDYPLLWKWAIYGELASNGSEHSNIISPVYSLWVTFIGLTWPIMSWSGQLDGL</sequence>
<reference evidence="1" key="4">
    <citation type="submission" date="2019-03" db="UniProtKB">
        <authorList>
            <consortium name="EnsemblPlants"/>
        </authorList>
    </citation>
    <scope>IDENTIFICATION</scope>
</reference>
<reference evidence="2" key="2">
    <citation type="journal article" date="2017" name="Nat. Plants">
        <title>The Aegilops tauschii genome reveals multiple impacts of transposons.</title>
        <authorList>
            <person name="Zhao G."/>
            <person name="Zou C."/>
            <person name="Li K."/>
            <person name="Wang K."/>
            <person name="Li T."/>
            <person name="Gao L."/>
            <person name="Zhang X."/>
            <person name="Wang H."/>
            <person name="Yang Z."/>
            <person name="Liu X."/>
            <person name="Jiang W."/>
            <person name="Mao L."/>
            <person name="Kong X."/>
            <person name="Jiao Y."/>
            <person name="Jia J."/>
        </authorList>
    </citation>
    <scope>NUCLEOTIDE SEQUENCE [LARGE SCALE GENOMIC DNA]</scope>
    <source>
        <strain evidence="2">cv. AL8/78</strain>
    </source>
</reference>
<proteinExistence type="predicted"/>
<dbReference type="GeneID" id="120965291"/>
<dbReference type="AlphaFoldDB" id="A0A453LNI4"/>
<dbReference type="Proteomes" id="UP000015105">
    <property type="component" value="Chromosome 5D"/>
</dbReference>
<reference evidence="1" key="3">
    <citation type="journal article" date="2017" name="Nature">
        <title>Genome sequence of the progenitor of the wheat D genome Aegilops tauschii.</title>
        <authorList>
            <person name="Luo M.C."/>
            <person name="Gu Y.Q."/>
            <person name="Puiu D."/>
            <person name="Wang H."/>
            <person name="Twardziok S.O."/>
            <person name="Deal K.R."/>
            <person name="Huo N."/>
            <person name="Zhu T."/>
            <person name="Wang L."/>
            <person name="Wang Y."/>
            <person name="McGuire P.E."/>
            <person name="Liu S."/>
            <person name="Long H."/>
            <person name="Ramasamy R.K."/>
            <person name="Rodriguez J.C."/>
            <person name="Van S.L."/>
            <person name="Yuan L."/>
            <person name="Wang Z."/>
            <person name="Xia Z."/>
            <person name="Xiao L."/>
            <person name="Anderson O.D."/>
            <person name="Ouyang S."/>
            <person name="Liang Y."/>
            <person name="Zimin A.V."/>
            <person name="Pertea G."/>
            <person name="Qi P."/>
            <person name="Bennetzen J.L."/>
            <person name="Dai X."/>
            <person name="Dawson M.W."/>
            <person name="Muller H.G."/>
            <person name="Kugler K."/>
            <person name="Rivarola-Duarte L."/>
            <person name="Spannagl M."/>
            <person name="Mayer K.F.X."/>
            <person name="Lu F.H."/>
            <person name="Bevan M.W."/>
            <person name="Leroy P."/>
            <person name="Li P."/>
            <person name="You F.M."/>
            <person name="Sun Q."/>
            <person name="Liu Z."/>
            <person name="Lyons E."/>
            <person name="Wicker T."/>
            <person name="Salzberg S.L."/>
            <person name="Devos K.M."/>
            <person name="Dvorak J."/>
        </authorList>
    </citation>
    <scope>NUCLEOTIDE SEQUENCE [LARGE SCALE GENOMIC DNA]</scope>
    <source>
        <strain evidence="1">cv. AL8/78</strain>
    </source>
</reference>
<dbReference type="PROSITE" id="PS51257">
    <property type="entry name" value="PROKAR_LIPOPROTEIN"/>
    <property type="match status" value="1"/>
</dbReference>
<dbReference type="PANTHER" id="PTHR34211">
    <property type="entry name" value="CALCINEURIN-LIKE METALLO-PHOSPHOESTERASE SUPERFAMILY PROTEIN"/>
    <property type="match status" value="1"/>
</dbReference>
<dbReference type="Gramene" id="AET5Gv20860400.30">
    <property type="protein sequence ID" value="AET5Gv20860400.30"/>
    <property type="gene ID" value="AET5Gv20860400"/>
</dbReference>
<name>A0A453LNI4_AEGTS</name>
<protein>
    <submittedName>
        <fullName evidence="1">Uncharacterized protein</fullName>
    </submittedName>
</protein>
<keyword evidence="2" id="KW-1185">Reference proteome</keyword>